<name>A0A381WYA8_9ZZZZ</name>
<dbReference type="AlphaFoldDB" id="A0A381WYA8"/>
<reference evidence="2" key="1">
    <citation type="submission" date="2018-05" db="EMBL/GenBank/DDBJ databases">
        <authorList>
            <person name="Lanie J.A."/>
            <person name="Ng W.-L."/>
            <person name="Kazmierczak K.M."/>
            <person name="Andrzejewski T.M."/>
            <person name="Davidsen T.M."/>
            <person name="Wayne K.J."/>
            <person name="Tettelin H."/>
            <person name="Glass J.I."/>
            <person name="Rusch D."/>
            <person name="Podicherti R."/>
            <person name="Tsui H.-C.T."/>
            <person name="Winkler M.E."/>
        </authorList>
    </citation>
    <scope>NUCLEOTIDE SEQUENCE</scope>
</reference>
<feature type="domain" description="F-box" evidence="1">
    <location>
        <begin position="1"/>
        <end position="35"/>
    </location>
</feature>
<gene>
    <name evidence="2" type="ORF">METZ01_LOCUS110318</name>
</gene>
<sequence>PDDLVNKISDYLVPSEFLKFSRTSKNIHHICNKKKHIFLYNYFHLEKFFIIPDKTKLLSIETLSTIVHSDQYTHWLFYIIKTDNLMKCEVVWRVVWKVVTSRYYITTYCSTRYDHKCIVSRSRYFRDLIQQMRFSR</sequence>
<feature type="non-terminal residue" evidence="2">
    <location>
        <position position="1"/>
    </location>
</feature>
<evidence type="ECO:0000313" key="2">
    <source>
        <dbReference type="EMBL" id="SVA57464.1"/>
    </source>
</evidence>
<organism evidence="2">
    <name type="scientific">marine metagenome</name>
    <dbReference type="NCBI Taxonomy" id="408172"/>
    <lineage>
        <taxon>unclassified sequences</taxon>
        <taxon>metagenomes</taxon>
        <taxon>ecological metagenomes</taxon>
    </lineage>
</organism>
<dbReference type="InterPro" id="IPR001810">
    <property type="entry name" value="F-box_dom"/>
</dbReference>
<dbReference type="Pfam" id="PF00646">
    <property type="entry name" value="F-box"/>
    <property type="match status" value="1"/>
</dbReference>
<protein>
    <recommendedName>
        <fullName evidence="1">F-box domain-containing protein</fullName>
    </recommendedName>
</protein>
<accession>A0A381WYA8</accession>
<dbReference type="EMBL" id="UINC01013272">
    <property type="protein sequence ID" value="SVA57464.1"/>
    <property type="molecule type" value="Genomic_DNA"/>
</dbReference>
<proteinExistence type="predicted"/>
<evidence type="ECO:0000259" key="1">
    <source>
        <dbReference type="Pfam" id="PF00646"/>
    </source>
</evidence>